<evidence type="ECO:0000313" key="5">
    <source>
        <dbReference type="Proteomes" id="UP001219525"/>
    </source>
</evidence>
<protein>
    <submittedName>
        <fullName evidence="4">Uncharacterized protein</fullName>
    </submittedName>
</protein>
<keyword evidence="2" id="KW-0812">Transmembrane</keyword>
<dbReference type="Proteomes" id="UP001219525">
    <property type="component" value="Unassembled WGS sequence"/>
</dbReference>
<dbReference type="EMBL" id="JARJCW010000123">
    <property type="protein sequence ID" value="KAJ7192160.1"/>
    <property type="molecule type" value="Genomic_DNA"/>
</dbReference>
<proteinExistence type="predicted"/>
<feature type="transmembrane region" description="Helical" evidence="2">
    <location>
        <begin position="201"/>
        <end position="223"/>
    </location>
</feature>
<feature type="chain" id="PRO_5042026009" evidence="3">
    <location>
        <begin position="20"/>
        <end position="356"/>
    </location>
</feature>
<keyword evidence="2" id="KW-1133">Transmembrane helix</keyword>
<feature type="signal peptide" evidence="3">
    <location>
        <begin position="1"/>
        <end position="19"/>
    </location>
</feature>
<gene>
    <name evidence="4" type="ORF">GGX14DRAFT_578324</name>
</gene>
<evidence type="ECO:0000256" key="1">
    <source>
        <dbReference type="SAM" id="MobiDB-lite"/>
    </source>
</evidence>
<keyword evidence="2" id="KW-0472">Membrane</keyword>
<dbReference type="AlphaFoldDB" id="A0AAD6Y1F2"/>
<keyword evidence="5" id="KW-1185">Reference proteome</keyword>
<reference evidence="4" key="1">
    <citation type="submission" date="2023-03" db="EMBL/GenBank/DDBJ databases">
        <title>Massive genome expansion in bonnet fungi (Mycena s.s.) driven by repeated elements and novel gene families across ecological guilds.</title>
        <authorList>
            <consortium name="Lawrence Berkeley National Laboratory"/>
            <person name="Harder C.B."/>
            <person name="Miyauchi S."/>
            <person name="Viragh M."/>
            <person name="Kuo A."/>
            <person name="Thoen E."/>
            <person name="Andreopoulos B."/>
            <person name="Lu D."/>
            <person name="Skrede I."/>
            <person name="Drula E."/>
            <person name="Henrissat B."/>
            <person name="Morin E."/>
            <person name="Kohler A."/>
            <person name="Barry K."/>
            <person name="LaButti K."/>
            <person name="Morin E."/>
            <person name="Salamov A."/>
            <person name="Lipzen A."/>
            <person name="Mereny Z."/>
            <person name="Hegedus B."/>
            <person name="Baldrian P."/>
            <person name="Stursova M."/>
            <person name="Weitz H."/>
            <person name="Taylor A."/>
            <person name="Grigoriev I.V."/>
            <person name="Nagy L.G."/>
            <person name="Martin F."/>
            <person name="Kauserud H."/>
        </authorList>
    </citation>
    <scope>NUCLEOTIDE SEQUENCE</scope>
    <source>
        <strain evidence="4">9144</strain>
    </source>
</reference>
<evidence type="ECO:0000256" key="3">
    <source>
        <dbReference type="SAM" id="SignalP"/>
    </source>
</evidence>
<evidence type="ECO:0000256" key="2">
    <source>
        <dbReference type="SAM" id="Phobius"/>
    </source>
</evidence>
<organism evidence="4 5">
    <name type="scientific">Mycena pura</name>
    <dbReference type="NCBI Taxonomy" id="153505"/>
    <lineage>
        <taxon>Eukaryota</taxon>
        <taxon>Fungi</taxon>
        <taxon>Dikarya</taxon>
        <taxon>Basidiomycota</taxon>
        <taxon>Agaricomycotina</taxon>
        <taxon>Agaricomycetes</taxon>
        <taxon>Agaricomycetidae</taxon>
        <taxon>Agaricales</taxon>
        <taxon>Marasmiineae</taxon>
        <taxon>Mycenaceae</taxon>
        <taxon>Mycena</taxon>
    </lineage>
</organism>
<evidence type="ECO:0000313" key="4">
    <source>
        <dbReference type="EMBL" id="KAJ7192160.1"/>
    </source>
</evidence>
<feature type="compositionally biased region" description="Low complexity" evidence="1">
    <location>
        <begin position="177"/>
        <end position="186"/>
    </location>
</feature>
<sequence length="356" mass="37647">MQTLLVTLFNSALFHFGSALGQGHGSASATVGPTPPSVFEWKIVSNMVTCHPATVSWLYSPLFGSPLMSISISNDGVAQPVAPSTFAVGSLSTHNSRSVSRGSVLRRAPVNQEISPGLISANLPNFTWPQVNVSAGWYELQATFAVVTNVAPSVPFYVENGTDVSCLLPAAPPISTSTSTLTSKPTNRVGASSSSSPRANVIGGVIGGLVVLVGLITACTCYYRYRRRARQWTSLTSTTYTSTIFPRTAELTSKERREYITNQLAAVQTQLAGLQTKTATAADAPAPVSDSTSANLANFPNVSMAPAGGDGAGIDAEVRLRTQNETLQARIRILEEQLQSQWALGLSDEPPPGYLE</sequence>
<keyword evidence="3" id="KW-0732">Signal</keyword>
<name>A0AAD6Y1F2_9AGAR</name>
<comment type="caution">
    <text evidence="4">The sequence shown here is derived from an EMBL/GenBank/DDBJ whole genome shotgun (WGS) entry which is preliminary data.</text>
</comment>
<accession>A0AAD6Y1F2</accession>
<feature type="region of interest" description="Disordered" evidence="1">
    <location>
        <begin position="177"/>
        <end position="196"/>
    </location>
</feature>